<dbReference type="InParanoid" id="F4C0B0"/>
<keyword evidence="3" id="KW-0677">Repeat</keyword>
<dbReference type="InterPro" id="IPR052386">
    <property type="entry name" value="GPSM"/>
</dbReference>
<dbReference type="Proteomes" id="UP000007807">
    <property type="component" value="Chromosome"/>
</dbReference>
<evidence type="ECO:0000259" key="5">
    <source>
        <dbReference type="Pfam" id="PF00931"/>
    </source>
</evidence>
<feature type="domain" description="NB-ARC" evidence="5">
    <location>
        <begin position="52"/>
        <end position="202"/>
    </location>
</feature>
<dbReference type="PANTHER" id="PTHR45954">
    <property type="entry name" value="LD33695P"/>
    <property type="match status" value="1"/>
</dbReference>
<dbReference type="SMART" id="SM00028">
    <property type="entry name" value="TPR"/>
    <property type="match status" value="6"/>
</dbReference>
<accession>F4C0B0</accession>
<dbReference type="EMBL" id="CP002565">
    <property type="protein sequence ID" value="AEB69175.1"/>
    <property type="molecule type" value="Genomic_DNA"/>
</dbReference>
<evidence type="ECO:0000256" key="1">
    <source>
        <dbReference type="ARBA" id="ARBA00004496"/>
    </source>
</evidence>
<evidence type="ECO:0000313" key="6">
    <source>
        <dbReference type="EMBL" id="AEB69175.1"/>
    </source>
</evidence>
<keyword evidence="7" id="KW-1185">Reference proteome</keyword>
<evidence type="ECO:0000256" key="4">
    <source>
        <dbReference type="PROSITE-ProRule" id="PRU00339"/>
    </source>
</evidence>
<protein>
    <submittedName>
        <fullName evidence="6">TPR-repeat protein</fullName>
    </submittedName>
</protein>
<dbReference type="SUPFAM" id="SSF52540">
    <property type="entry name" value="P-loop containing nucleoside triphosphate hydrolases"/>
    <property type="match status" value="1"/>
</dbReference>
<dbReference type="PRINTS" id="PR00364">
    <property type="entry name" value="DISEASERSIST"/>
</dbReference>
<dbReference type="Gene3D" id="1.25.40.10">
    <property type="entry name" value="Tetratricopeptide repeat domain"/>
    <property type="match status" value="2"/>
</dbReference>
<dbReference type="GO" id="GO:0001965">
    <property type="term" value="F:G-protein alpha-subunit binding"/>
    <property type="evidence" value="ECO:0007669"/>
    <property type="project" value="TreeGrafter"/>
</dbReference>
<dbReference type="PROSITE" id="PS50005">
    <property type="entry name" value="TPR"/>
    <property type="match status" value="1"/>
</dbReference>
<dbReference type="SUPFAM" id="SSF48452">
    <property type="entry name" value="TPR-like"/>
    <property type="match status" value="2"/>
</dbReference>
<dbReference type="Pfam" id="PF00931">
    <property type="entry name" value="NB-ARC"/>
    <property type="match status" value="1"/>
</dbReference>
<dbReference type="InterPro" id="IPR011990">
    <property type="entry name" value="TPR-like_helical_dom_sf"/>
</dbReference>
<dbReference type="InterPro" id="IPR002182">
    <property type="entry name" value="NB-ARC"/>
</dbReference>
<keyword evidence="4" id="KW-0802">TPR repeat</keyword>
<organism evidence="6 7">
    <name type="scientific">Methanothrix soehngenii (strain ATCC 5969 / DSM 3671 / JCM 10134 / NBRC 103675 / OCM 69 / GP-6)</name>
    <name type="common">Methanosaeta concilii</name>
    <dbReference type="NCBI Taxonomy" id="990316"/>
    <lineage>
        <taxon>Archaea</taxon>
        <taxon>Methanobacteriati</taxon>
        <taxon>Methanobacteriota</taxon>
        <taxon>Stenosarchaea group</taxon>
        <taxon>Methanomicrobia</taxon>
        <taxon>Methanotrichales</taxon>
        <taxon>Methanotrichaceae</taxon>
        <taxon>Methanothrix</taxon>
    </lineage>
</organism>
<dbReference type="InterPro" id="IPR027417">
    <property type="entry name" value="P-loop_NTPase"/>
</dbReference>
<comment type="subcellular location">
    <subcellularLocation>
        <location evidence="1">Cytoplasm</location>
    </subcellularLocation>
</comment>
<evidence type="ECO:0000313" key="7">
    <source>
        <dbReference type="Proteomes" id="UP000007807"/>
    </source>
</evidence>
<dbReference type="InterPro" id="IPR019734">
    <property type="entry name" value="TPR_rpt"/>
</dbReference>
<dbReference type="AlphaFoldDB" id="F4C0B0"/>
<feature type="repeat" description="TPR" evidence="4">
    <location>
        <begin position="548"/>
        <end position="581"/>
    </location>
</feature>
<dbReference type="GO" id="GO:0005092">
    <property type="term" value="F:GDP-dissociation inhibitor activity"/>
    <property type="evidence" value="ECO:0007669"/>
    <property type="project" value="TreeGrafter"/>
</dbReference>
<dbReference type="OrthoDB" id="137714at2157"/>
<dbReference type="KEGG" id="mcj:MCON_2790"/>
<dbReference type="GO" id="GO:0043531">
    <property type="term" value="F:ADP binding"/>
    <property type="evidence" value="ECO:0007669"/>
    <property type="project" value="InterPro"/>
</dbReference>
<evidence type="ECO:0000256" key="2">
    <source>
        <dbReference type="ARBA" id="ARBA00022490"/>
    </source>
</evidence>
<dbReference type="Gene3D" id="3.40.50.300">
    <property type="entry name" value="P-loop containing nucleotide triphosphate hydrolases"/>
    <property type="match status" value="1"/>
</dbReference>
<reference evidence="6 7" key="1">
    <citation type="journal article" date="2011" name="J. Bacteriol.">
        <title>Complete genome sequence of Methanosaeta concilii, a specialist in aceticlastic methanogenesis.</title>
        <authorList>
            <person name="Barber R.D."/>
            <person name="Zhang L."/>
            <person name="Harnack M."/>
            <person name="Olson M.V."/>
            <person name="Kaul R."/>
            <person name="Ingram-Smith C."/>
            <person name="Smith K.S."/>
        </authorList>
    </citation>
    <scope>NUCLEOTIDE SEQUENCE [LARGE SCALE GENOMIC DNA]</scope>
    <source>
        <strain evidence="7">ATCC 5969 / DSM 3671 / JCM 10134 / NBRC 103675 / OCM 69 / GP-6</strain>
    </source>
</reference>
<dbReference type="GO" id="GO:0005938">
    <property type="term" value="C:cell cortex"/>
    <property type="evidence" value="ECO:0007669"/>
    <property type="project" value="TreeGrafter"/>
</dbReference>
<evidence type="ECO:0000256" key="3">
    <source>
        <dbReference type="ARBA" id="ARBA00022737"/>
    </source>
</evidence>
<sequence length="718" mass="79656">MPDNKSRFDQRGQKVIGQQINVAGDATLPPPPLVLVPHLPAPPRDFTGRDEELKDLLADFDRGATITGLRGMGGIGKTALAYELAEKLARRYPDGQILVELRGTGPEPMTPAEAMAKVVRIYYPEAKLPGSEAELARIYHSLLHDLRVLMLLDNAFNDRQVRPLLPPAGCGVIVTSRRKFTLPGLVPMDLDVLPEDKAVELLLRLWNPEASPSTEQLKDKDLSRIACLCGYLPLALRAAGSLLANSPDLSPAQLARDLRDERTRLKRIGKEGVDLDVESSFGLSYSRLTEETARVFLLLSVFPAGFDAAAEEVVCRDEGHRHLRELMRWSLVEYQSLGVEYGRYHLHDIVRIYAASCLQAGEMGEAEERHAEHYWRVLSASNEQYKQGGENLLAGLALFDRERANILAGWSWAERNLKDSRAADSLCSSYPGAGAYVLNLRLHPQEQIRWLETAADAAKQMQDRGAEGAHFGNIGLAYADRGETGKAIVYYQQALTITREIGNRQDEGAILGNLGRAYANLGEPRKAIEHHDQALTIFKEIGDRRDEGTTLCNIGIAYAALGKIHNAIEYFEQAFAIAREIEERRNEGICLGCLGQANINLGEIRKAIDHYQQALAIAREIGDRRSEGNSLGSLGTAYKNLGEPHKAIEHYDQARTIFREIGDWRGEGNSIWNMSLVLNGLGNRAEAVKLAGEALAIYEQIKSPIAERVRLQLAEWQR</sequence>
<dbReference type="Pfam" id="PF13424">
    <property type="entry name" value="TPR_12"/>
    <property type="match status" value="3"/>
</dbReference>
<dbReference type="RefSeq" id="WP_013720200.1">
    <property type="nucleotide sequence ID" value="NC_015416.1"/>
</dbReference>
<keyword evidence="2" id="KW-0963">Cytoplasm</keyword>
<dbReference type="HOGENOM" id="CLU_012727_2_0_2"/>
<dbReference type="GeneID" id="10462130"/>
<name>F4C0B0_METSG</name>
<dbReference type="STRING" id="990316.MCON_2790"/>
<proteinExistence type="predicted"/>
<gene>
    <name evidence="6" type="ordered locus">MCON_2790</name>
</gene>
<dbReference type="PANTHER" id="PTHR45954:SF1">
    <property type="entry name" value="LD33695P"/>
    <property type="match status" value="1"/>
</dbReference>